<dbReference type="Pfam" id="PF19040">
    <property type="entry name" value="SGNH"/>
    <property type="match status" value="1"/>
</dbReference>
<feature type="transmembrane region" description="Helical" evidence="1">
    <location>
        <begin position="82"/>
        <end position="101"/>
    </location>
</feature>
<feature type="transmembrane region" description="Helical" evidence="1">
    <location>
        <begin position="142"/>
        <end position="162"/>
    </location>
</feature>
<sequence length="707" mass="79562">MTSANPHLLHIKYRPDIDGLRAIAVLSVVVFHAFPNGLKGGFIGVDIFFVISGYLISSIIFQNLEKGTFSFGEFYARRVKRIFPSLILVLAASYAFGWFALFADEYKELGKHIAAGAGFVSNFILWGEDGYFDYSAETKPLLHLWSLGIEEQFYIVWPFLIWLAWRRNFNILTVTVLVALASFYLNMRGIRFDSVATFYSPQTRFWELLCGSMLAWLALYRKGAYAPLRAKLDAWLASVVYRETHEADGKTLANALSFIGLFLLVYGFSIINRNFYFPGKWAVIPMLGAVLIISAGPQAWFNRTVLSNRLAVWVGVISFPLYLWHWPLLSFARVLETEVPSVNIRLVAVALSVLLAWLTYRLVEQPIRFGKGNKSKTAVLMGMMLIIGNIGYFSYLKDGFEFRQADAPSKTKLFADVKGTVLFNTPDDWVDDICKAELGASYESLICRFTTSTPKTLVVGDSHAAQFVYDSISKGANDLALVAVNGCLPFVDLVAINPYEEFSDKASRCRVVMPIVLKVLRDFPSIQQVVFATRGAMYVDGSGYGDVEKKNTYRIIKDPNDLLPENYNRFISGYVASINEILKFGKQVIFVEDVPEIGVEARSCVEDRPIKITDKERPDCIVPRKSFDQRNTNYRHAVGSINAATENRIKIFPAYKYLCDESSCGAGLEDGVSYFYDDDHLSLRGSHYIFGKFSEWLAKASSPSSKN</sequence>
<dbReference type="OrthoDB" id="9767863at2"/>
<protein>
    <submittedName>
        <fullName evidence="4">Acyltransferase</fullName>
    </submittedName>
</protein>
<dbReference type="InterPro" id="IPR002656">
    <property type="entry name" value="Acyl_transf_3_dom"/>
</dbReference>
<feature type="transmembrane region" description="Helical" evidence="1">
    <location>
        <begin position="205"/>
        <end position="221"/>
    </location>
</feature>
<evidence type="ECO:0000256" key="1">
    <source>
        <dbReference type="SAM" id="Phobius"/>
    </source>
</evidence>
<dbReference type="PANTHER" id="PTHR23028">
    <property type="entry name" value="ACETYLTRANSFERASE"/>
    <property type="match status" value="1"/>
</dbReference>
<dbReference type="EMBL" id="LUUJ01000123">
    <property type="protein sequence ID" value="OAI11280.1"/>
    <property type="molecule type" value="Genomic_DNA"/>
</dbReference>
<name>A0A177N243_9GAMM</name>
<feature type="domain" description="Acyltransferase 3" evidence="2">
    <location>
        <begin position="16"/>
        <end position="361"/>
    </location>
</feature>
<dbReference type="InterPro" id="IPR043968">
    <property type="entry name" value="SGNH"/>
</dbReference>
<dbReference type="AlphaFoldDB" id="A0A177N243"/>
<dbReference type="GO" id="GO:0016747">
    <property type="term" value="F:acyltransferase activity, transferring groups other than amino-acyl groups"/>
    <property type="evidence" value="ECO:0007669"/>
    <property type="project" value="InterPro"/>
</dbReference>
<dbReference type="GO" id="GO:0016020">
    <property type="term" value="C:membrane"/>
    <property type="evidence" value="ECO:0007669"/>
    <property type="project" value="TreeGrafter"/>
</dbReference>
<keyword evidence="1" id="KW-0472">Membrane</keyword>
<feature type="transmembrane region" description="Helical" evidence="1">
    <location>
        <begin position="169"/>
        <end position="185"/>
    </location>
</feature>
<dbReference type="Proteomes" id="UP000077857">
    <property type="component" value="Unassembled WGS sequence"/>
</dbReference>
<keyword evidence="1" id="KW-0812">Transmembrane</keyword>
<dbReference type="PANTHER" id="PTHR23028:SF53">
    <property type="entry name" value="ACYL_TRANSF_3 DOMAIN-CONTAINING PROTEIN"/>
    <property type="match status" value="1"/>
</dbReference>
<feature type="transmembrane region" description="Helical" evidence="1">
    <location>
        <begin position="283"/>
        <end position="301"/>
    </location>
</feature>
<keyword evidence="4" id="KW-0012">Acyltransferase</keyword>
<proteinExistence type="predicted"/>
<dbReference type="RefSeq" id="WP_064042408.1">
    <property type="nucleotide sequence ID" value="NZ_LUUJ01000123.1"/>
</dbReference>
<gene>
    <name evidence="4" type="ORF">A1507_03535</name>
</gene>
<feature type="transmembrane region" description="Helical" evidence="1">
    <location>
        <begin position="41"/>
        <end position="61"/>
    </location>
</feature>
<comment type="caution">
    <text evidence="4">The sequence shown here is derived from an EMBL/GenBank/DDBJ whole genome shotgun (WGS) entry which is preliminary data.</text>
</comment>
<organism evidence="4 5">
    <name type="scientific">Methylomonas koyamae</name>
    <dbReference type="NCBI Taxonomy" id="702114"/>
    <lineage>
        <taxon>Bacteria</taxon>
        <taxon>Pseudomonadati</taxon>
        <taxon>Pseudomonadota</taxon>
        <taxon>Gammaproteobacteria</taxon>
        <taxon>Methylococcales</taxon>
        <taxon>Methylococcaceae</taxon>
        <taxon>Methylomonas</taxon>
    </lineage>
</organism>
<feature type="transmembrane region" description="Helical" evidence="1">
    <location>
        <begin position="375"/>
        <end position="395"/>
    </location>
</feature>
<evidence type="ECO:0000313" key="5">
    <source>
        <dbReference type="Proteomes" id="UP000077857"/>
    </source>
</evidence>
<dbReference type="GO" id="GO:0009103">
    <property type="term" value="P:lipopolysaccharide biosynthetic process"/>
    <property type="evidence" value="ECO:0007669"/>
    <property type="project" value="TreeGrafter"/>
</dbReference>
<keyword evidence="4" id="KW-0808">Transferase</keyword>
<evidence type="ECO:0000313" key="4">
    <source>
        <dbReference type="EMBL" id="OAI11280.1"/>
    </source>
</evidence>
<evidence type="ECO:0000259" key="3">
    <source>
        <dbReference type="Pfam" id="PF19040"/>
    </source>
</evidence>
<feature type="domain" description="SGNH" evidence="3">
    <location>
        <begin position="445"/>
        <end position="693"/>
    </location>
</feature>
<feature type="transmembrane region" description="Helical" evidence="1">
    <location>
        <begin position="310"/>
        <end position="332"/>
    </location>
</feature>
<accession>A0A177N243</accession>
<dbReference type="InterPro" id="IPR050879">
    <property type="entry name" value="Acyltransferase_3"/>
</dbReference>
<keyword evidence="1" id="KW-1133">Transmembrane helix</keyword>
<reference evidence="4 5" key="1">
    <citation type="submission" date="2016-03" db="EMBL/GenBank/DDBJ databases">
        <authorList>
            <person name="Ploux O."/>
        </authorList>
    </citation>
    <scope>NUCLEOTIDE SEQUENCE [LARGE SCALE GENOMIC DNA]</scope>
    <source>
        <strain evidence="4 5">R-45378</strain>
    </source>
</reference>
<feature type="transmembrane region" description="Helical" evidence="1">
    <location>
        <begin position="344"/>
        <end position="363"/>
    </location>
</feature>
<evidence type="ECO:0000259" key="2">
    <source>
        <dbReference type="Pfam" id="PF01757"/>
    </source>
</evidence>
<feature type="transmembrane region" description="Helical" evidence="1">
    <location>
        <begin position="252"/>
        <end position="271"/>
    </location>
</feature>
<dbReference type="Pfam" id="PF01757">
    <property type="entry name" value="Acyl_transf_3"/>
    <property type="match status" value="1"/>
</dbReference>